<gene>
    <name evidence="4" type="ORF">SAMN04488085_10582</name>
</gene>
<dbReference type="Pfam" id="PF16859">
    <property type="entry name" value="TetR_C_11"/>
    <property type="match status" value="1"/>
</dbReference>
<sequence length="193" mass="20649">MEQRFDWHSPSSRLVLSAALDALADVGYAHLTVAELRSRTGVAGLCIEEADLEEIVATALERVQVFDLPTPTGDLRADLAGLLRPWLATRRRDEQVIAAVLSAAEWSPRLKHAVWQVFDRPLAQAVGAILAGAVPGGQVPAARVHTLNWLLRGLALDRMRAATPRCPVDLDDLVDHLLAGLDPAPAAGPGPTA</sequence>
<dbReference type="InterPro" id="IPR011075">
    <property type="entry name" value="TetR_C"/>
</dbReference>
<evidence type="ECO:0000259" key="3">
    <source>
        <dbReference type="Pfam" id="PF16859"/>
    </source>
</evidence>
<keyword evidence="2" id="KW-0804">Transcription</keyword>
<accession>A0A1I4DVU4</accession>
<dbReference type="InterPro" id="IPR036271">
    <property type="entry name" value="Tet_transcr_reg_TetR-rel_C_sf"/>
</dbReference>
<dbReference type="EMBL" id="FOSW01000005">
    <property type="protein sequence ID" value="SFK97724.1"/>
    <property type="molecule type" value="Genomic_DNA"/>
</dbReference>
<evidence type="ECO:0000256" key="2">
    <source>
        <dbReference type="ARBA" id="ARBA00023163"/>
    </source>
</evidence>
<evidence type="ECO:0000313" key="5">
    <source>
        <dbReference type="Proteomes" id="UP000199152"/>
    </source>
</evidence>
<dbReference type="RefSeq" id="WP_091323782.1">
    <property type="nucleotide sequence ID" value="NZ_FOSW01000005.1"/>
</dbReference>
<evidence type="ECO:0000313" key="4">
    <source>
        <dbReference type="EMBL" id="SFK97724.1"/>
    </source>
</evidence>
<keyword evidence="1" id="KW-0805">Transcription regulation</keyword>
<dbReference type="AlphaFoldDB" id="A0A1I4DVU4"/>
<proteinExistence type="predicted"/>
<dbReference type="OrthoDB" id="5184581at2"/>
<evidence type="ECO:0000256" key="1">
    <source>
        <dbReference type="ARBA" id="ARBA00023015"/>
    </source>
</evidence>
<reference evidence="4 5" key="1">
    <citation type="submission" date="2016-10" db="EMBL/GenBank/DDBJ databases">
        <authorList>
            <person name="de Groot N.N."/>
        </authorList>
    </citation>
    <scope>NUCLEOTIDE SEQUENCE [LARGE SCALE GENOMIC DNA]</scope>
    <source>
        <strain evidence="4 5">DSM 45317</strain>
    </source>
</reference>
<dbReference type="Gene3D" id="1.10.357.10">
    <property type="entry name" value="Tetracycline Repressor, domain 2"/>
    <property type="match status" value="1"/>
</dbReference>
<dbReference type="SUPFAM" id="SSF48498">
    <property type="entry name" value="Tetracyclin repressor-like, C-terminal domain"/>
    <property type="match status" value="1"/>
</dbReference>
<name>A0A1I4DVU4_9ACTN</name>
<protein>
    <recommendedName>
        <fullName evidence="3">Tetracyclin repressor-like C-terminal domain-containing protein</fullName>
    </recommendedName>
</protein>
<dbReference type="Proteomes" id="UP000199152">
    <property type="component" value="Unassembled WGS sequence"/>
</dbReference>
<dbReference type="InParanoid" id="A0A1I4DVU4"/>
<feature type="domain" description="Tetracyclin repressor-like C-terminal" evidence="3">
    <location>
        <begin position="70"/>
        <end position="169"/>
    </location>
</feature>
<organism evidence="4 5">
    <name type="scientific">Geodermatophilus ruber</name>
    <dbReference type="NCBI Taxonomy" id="504800"/>
    <lineage>
        <taxon>Bacteria</taxon>
        <taxon>Bacillati</taxon>
        <taxon>Actinomycetota</taxon>
        <taxon>Actinomycetes</taxon>
        <taxon>Geodermatophilales</taxon>
        <taxon>Geodermatophilaceae</taxon>
        <taxon>Geodermatophilus</taxon>
    </lineage>
</organism>
<keyword evidence="5" id="KW-1185">Reference proteome</keyword>